<dbReference type="InterPro" id="IPR036514">
    <property type="entry name" value="SGNH_hydro_sf"/>
</dbReference>
<protein>
    <submittedName>
        <fullName evidence="5">Acetylhydrolase</fullName>
    </submittedName>
</protein>
<dbReference type="Gene3D" id="2.60.120.260">
    <property type="entry name" value="Galactose-binding domain-like"/>
    <property type="match status" value="1"/>
</dbReference>
<sequence>MKLRYLSFAILGSILLSPLLGRAQATTSPSFIWWNPSEATFPVLEGKVWPKDTKDFYDRLPARAENKIRKAVWNLSQESAGQMLRFRANSDQIKVRYVTEGRHNLPHMAKTGASGLDLYAISSDGDGLWCAGKFAFGDTIEYHFRNLEPNDAYHKLGREYRLYLPLYDAVKWLEIGIPDSTLFTPLPVRPDLPIVVYGTSIAQGACASRPGMAWPTILSRNMDRPLINLGFSGNGRLEPEVLTMVSEIEAKVYILDCLPNLVNQEDYPLDTVQNRILEAVRMLRQKHPNTPIVLAEHAGYTDEAINPTSRKRFSEPNEVLRQAFAQLQSEGNRELYLIPRKDFNQDVETMVDGTHPNDLGMMRYAEGYEKNLRQILHEPQGEVSTTRPIIQMREPGNYDWDARHREILRMNRENPPEVLMIGNSITHFWGGLPKGPRARGADSWEKVLDPQNTRNLGYGWDRIENVLWRVYHGELDGYAAKQIYVMIGTNNFHLNTDEEILTGWRLLIDAIRQRQPTATLTMVGVYPRRQQEKRVQELNQRLAALTQEMGVKYLDSGKVLLKADGTIDESLFTDGLHPNEEGYRRLSGAYGGK</sequence>
<dbReference type="SUPFAM" id="SSF52266">
    <property type="entry name" value="SGNH hydrolase"/>
    <property type="match status" value="2"/>
</dbReference>
<dbReference type="GO" id="GO:0016788">
    <property type="term" value="F:hydrolase activity, acting on ester bonds"/>
    <property type="evidence" value="ECO:0007669"/>
    <property type="project" value="UniProtKB-ARBA"/>
</dbReference>
<gene>
    <name evidence="5" type="ORF">GCM10007390_13930</name>
</gene>
<proteinExistence type="predicted"/>
<feature type="domain" description="SGNH hydrolase-type esterase" evidence="3">
    <location>
        <begin position="193"/>
        <end position="373"/>
    </location>
</feature>
<accession>A0A8J3G824</accession>
<feature type="signal peptide" evidence="1">
    <location>
        <begin position="1"/>
        <end position="25"/>
    </location>
</feature>
<dbReference type="InterPro" id="IPR051532">
    <property type="entry name" value="Ester_Hydrolysis_Enzymes"/>
</dbReference>
<keyword evidence="6" id="KW-1185">Reference proteome</keyword>
<evidence type="ECO:0000259" key="2">
    <source>
        <dbReference type="Pfam" id="PF13472"/>
    </source>
</evidence>
<evidence type="ECO:0000256" key="1">
    <source>
        <dbReference type="SAM" id="SignalP"/>
    </source>
</evidence>
<dbReference type="CDD" id="cd01844">
    <property type="entry name" value="SGNH_hydrolase_like_6"/>
    <property type="match status" value="1"/>
</dbReference>
<dbReference type="AlphaFoldDB" id="A0A8J3G824"/>
<comment type="caution">
    <text evidence="5">The sequence shown here is derived from an EMBL/GenBank/DDBJ whole genome shotgun (WGS) entry which is preliminary data.</text>
</comment>
<dbReference type="PANTHER" id="PTHR30383">
    <property type="entry name" value="THIOESTERASE 1/PROTEASE 1/LYSOPHOSPHOLIPASE L1"/>
    <property type="match status" value="1"/>
</dbReference>
<dbReference type="EMBL" id="BMXF01000001">
    <property type="protein sequence ID" value="GHB61346.1"/>
    <property type="molecule type" value="Genomic_DNA"/>
</dbReference>
<feature type="domain" description="SGNH hydrolase-type esterase" evidence="2">
    <location>
        <begin position="421"/>
        <end position="585"/>
    </location>
</feature>
<name>A0A8J3G824_9BACT</name>
<feature type="domain" description="SGNH hydrolase-type esterase N-terminal" evidence="4">
    <location>
        <begin position="32"/>
        <end position="180"/>
    </location>
</feature>
<evidence type="ECO:0000259" key="3">
    <source>
        <dbReference type="Pfam" id="PF14606"/>
    </source>
</evidence>
<dbReference type="RefSeq" id="WP_189563601.1">
    <property type="nucleotide sequence ID" value="NZ_BMXF01000001.1"/>
</dbReference>
<dbReference type="Pfam" id="PF13472">
    <property type="entry name" value="Lipase_GDSL_2"/>
    <property type="match status" value="1"/>
</dbReference>
<evidence type="ECO:0000313" key="6">
    <source>
        <dbReference type="Proteomes" id="UP000598271"/>
    </source>
</evidence>
<dbReference type="InterPro" id="IPR013830">
    <property type="entry name" value="SGNH_hydro"/>
</dbReference>
<dbReference type="Pfam" id="PF14607">
    <property type="entry name" value="GxDLY"/>
    <property type="match status" value="1"/>
</dbReference>
<dbReference type="InterPro" id="IPR032740">
    <property type="entry name" value="GxDLY"/>
</dbReference>
<dbReference type="Proteomes" id="UP000598271">
    <property type="component" value="Unassembled WGS sequence"/>
</dbReference>
<dbReference type="Gene3D" id="3.40.50.1110">
    <property type="entry name" value="SGNH hydrolase"/>
    <property type="match status" value="2"/>
</dbReference>
<organism evidence="5 6">
    <name type="scientific">Persicitalea jodogahamensis</name>
    <dbReference type="NCBI Taxonomy" id="402147"/>
    <lineage>
        <taxon>Bacteria</taxon>
        <taxon>Pseudomonadati</taxon>
        <taxon>Bacteroidota</taxon>
        <taxon>Cytophagia</taxon>
        <taxon>Cytophagales</taxon>
        <taxon>Spirosomataceae</taxon>
        <taxon>Persicitalea</taxon>
    </lineage>
</organism>
<keyword evidence="1" id="KW-0732">Signal</keyword>
<evidence type="ECO:0000313" key="5">
    <source>
        <dbReference type="EMBL" id="GHB61346.1"/>
    </source>
</evidence>
<evidence type="ECO:0000259" key="4">
    <source>
        <dbReference type="Pfam" id="PF14607"/>
    </source>
</evidence>
<reference evidence="5 6" key="1">
    <citation type="journal article" date="2014" name="Int. J. Syst. Evol. Microbiol.">
        <title>Complete genome sequence of Corynebacterium casei LMG S-19264T (=DSM 44701T), isolated from a smear-ripened cheese.</title>
        <authorList>
            <consortium name="US DOE Joint Genome Institute (JGI-PGF)"/>
            <person name="Walter F."/>
            <person name="Albersmeier A."/>
            <person name="Kalinowski J."/>
            <person name="Ruckert C."/>
        </authorList>
    </citation>
    <scope>NUCLEOTIDE SEQUENCE [LARGE SCALE GENOMIC DNA]</scope>
    <source>
        <strain evidence="5 6">KCTC 12866</strain>
    </source>
</reference>
<feature type="chain" id="PRO_5035237595" evidence="1">
    <location>
        <begin position="26"/>
        <end position="593"/>
    </location>
</feature>
<dbReference type="Pfam" id="PF14606">
    <property type="entry name" value="Lipase_GDSL_3"/>
    <property type="match status" value="1"/>
</dbReference>